<evidence type="ECO:0000256" key="2">
    <source>
        <dbReference type="ARBA" id="ARBA00022722"/>
    </source>
</evidence>
<comment type="caution">
    <text evidence="7">The sequence shown here is derived from an EMBL/GenBank/DDBJ whole genome shotgun (WGS) entry which is preliminary data.</text>
</comment>
<dbReference type="OrthoDB" id="3996471at2759"/>
<dbReference type="PANTHER" id="PTHR12801:SF112">
    <property type="entry name" value="RNA EXONUCLEASE 3"/>
    <property type="match status" value="1"/>
</dbReference>
<evidence type="ECO:0000313" key="7">
    <source>
        <dbReference type="EMBL" id="KAH6655465.1"/>
    </source>
</evidence>
<dbReference type="InterPro" id="IPR034922">
    <property type="entry name" value="REX1-like_exo"/>
</dbReference>
<dbReference type="PANTHER" id="PTHR12801">
    <property type="entry name" value="RNA EXONUCLEASE REXO1 / RECO3 FAMILY MEMBER-RELATED"/>
    <property type="match status" value="1"/>
</dbReference>
<dbReference type="GeneID" id="70135999"/>
<evidence type="ECO:0000313" key="8">
    <source>
        <dbReference type="Proteomes" id="UP000758603"/>
    </source>
</evidence>
<dbReference type="GO" id="GO:0003676">
    <property type="term" value="F:nucleic acid binding"/>
    <property type="evidence" value="ECO:0007669"/>
    <property type="project" value="InterPro"/>
</dbReference>
<feature type="region of interest" description="Disordered" evidence="5">
    <location>
        <begin position="100"/>
        <end position="171"/>
    </location>
</feature>
<accession>A0A9P8ZZV3</accession>
<dbReference type="GO" id="GO:0004527">
    <property type="term" value="F:exonuclease activity"/>
    <property type="evidence" value="ECO:0007669"/>
    <property type="project" value="UniProtKB-KW"/>
</dbReference>
<proteinExistence type="inferred from homology"/>
<protein>
    <recommendedName>
        <fullName evidence="6">Exonuclease domain-containing protein</fullName>
    </recommendedName>
</protein>
<dbReference type="EMBL" id="JAGPXC010000003">
    <property type="protein sequence ID" value="KAH6655465.1"/>
    <property type="molecule type" value="Genomic_DNA"/>
</dbReference>
<evidence type="ECO:0000256" key="3">
    <source>
        <dbReference type="ARBA" id="ARBA00022801"/>
    </source>
</evidence>
<evidence type="ECO:0000256" key="1">
    <source>
        <dbReference type="ARBA" id="ARBA00006357"/>
    </source>
</evidence>
<dbReference type="Proteomes" id="UP000758603">
    <property type="component" value="Unassembled WGS sequence"/>
</dbReference>
<dbReference type="InterPro" id="IPR013520">
    <property type="entry name" value="Ribonucl_H"/>
</dbReference>
<sequence>MAASLGILKSLPCPAGKNCTAFQCLFRHPSDDAAEPAKTDESIIEPSLGSADAQDSPRKRIKVSIDIPNTDEKVLKQVSAGSAKPQTSGNEKVVKAMSVSARISPPPVQRKRTLPDNRADKSGNTLVSRKATFATSSQQSTAKSPVQLPIKAAPSKPETLNPRHLKKSPAKHDMRWQIVKLLHAQYERLNNELKKVAPDDESFLIMSRQQLITKTLNEEEEVAINKPTMYGNILKNKIKVYTKMAVEKWKDERLEDIKRSTGDTSALEEAHKVIVTGLTPVQEVEVLRQLLSPLKGLEQFGYISTVPKNEDIEKARQAVEASGNVEVCDRCTRRFTVYPGRREEDGALASGGPCVHHPGKTYFIEGPPGDRLARSSSSKKWRCCDQTVGDTDGCVTGKHHVFKTTDPNRLASVLQFAETPPNPDAPEDRAVCFDCEMGYTVYGMELIRLTALSWPSGEELLDVLVYPVGEPIDLNTRYSGVRTEDMAVAERWKPGDNPMPTVIPSGSGQLSQRKLKIVPSPKDARDLFFKLISPDTPLVGHAIENDLNTLRIVHPMVVDTVLLFPHQRGLPIRNGLKWLTETMLGRKIQVTSNDEDELKGHDSAEDARATGELVRLKIRNEWRNMQMKGWTWADDGKLKAPDDIWTVVGAKKTKTH</sequence>
<name>A0A9P8ZZV3_9PEZI</name>
<dbReference type="InterPro" id="IPR012337">
    <property type="entry name" value="RNaseH-like_sf"/>
</dbReference>
<dbReference type="RefSeq" id="XP_045959730.1">
    <property type="nucleotide sequence ID" value="XM_046107108.1"/>
</dbReference>
<keyword evidence="8" id="KW-1185">Reference proteome</keyword>
<reference evidence="7" key="1">
    <citation type="journal article" date="2021" name="Nat. Commun.">
        <title>Genetic determinants of endophytism in the Arabidopsis root mycobiome.</title>
        <authorList>
            <person name="Mesny F."/>
            <person name="Miyauchi S."/>
            <person name="Thiergart T."/>
            <person name="Pickel B."/>
            <person name="Atanasova L."/>
            <person name="Karlsson M."/>
            <person name="Huettel B."/>
            <person name="Barry K.W."/>
            <person name="Haridas S."/>
            <person name="Chen C."/>
            <person name="Bauer D."/>
            <person name="Andreopoulos W."/>
            <person name="Pangilinan J."/>
            <person name="LaButti K."/>
            <person name="Riley R."/>
            <person name="Lipzen A."/>
            <person name="Clum A."/>
            <person name="Drula E."/>
            <person name="Henrissat B."/>
            <person name="Kohler A."/>
            <person name="Grigoriev I.V."/>
            <person name="Martin F.M."/>
            <person name="Hacquard S."/>
        </authorList>
    </citation>
    <scope>NUCLEOTIDE SEQUENCE</scope>
    <source>
        <strain evidence="7">MPI-SDFR-AT-0073</strain>
    </source>
</reference>
<keyword evidence="3" id="KW-0378">Hydrolase</keyword>
<dbReference type="AlphaFoldDB" id="A0A9P8ZZV3"/>
<evidence type="ECO:0000256" key="4">
    <source>
        <dbReference type="ARBA" id="ARBA00022839"/>
    </source>
</evidence>
<feature type="compositionally biased region" description="Basic and acidic residues" evidence="5">
    <location>
        <begin position="31"/>
        <end position="41"/>
    </location>
</feature>
<dbReference type="SUPFAM" id="SSF53098">
    <property type="entry name" value="Ribonuclease H-like"/>
    <property type="match status" value="1"/>
</dbReference>
<keyword evidence="4" id="KW-0269">Exonuclease</keyword>
<dbReference type="InterPro" id="IPR047021">
    <property type="entry name" value="REXO1/3/4-like"/>
</dbReference>
<dbReference type="SMART" id="SM00479">
    <property type="entry name" value="EXOIII"/>
    <property type="match status" value="1"/>
</dbReference>
<keyword evidence="2" id="KW-0540">Nuclease</keyword>
<dbReference type="Gene3D" id="3.30.420.10">
    <property type="entry name" value="Ribonuclease H-like superfamily/Ribonuclease H"/>
    <property type="match status" value="1"/>
</dbReference>
<gene>
    <name evidence="7" type="ORF">BKA67DRAFT_657403</name>
</gene>
<organism evidence="7 8">
    <name type="scientific">Truncatella angustata</name>
    <dbReference type="NCBI Taxonomy" id="152316"/>
    <lineage>
        <taxon>Eukaryota</taxon>
        <taxon>Fungi</taxon>
        <taxon>Dikarya</taxon>
        <taxon>Ascomycota</taxon>
        <taxon>Pezizomycotina</taxon>
        <taxon>Sordariomycetes</taxon>
        <taxon>Xylariomycetidae</taxon>
        <taxon>Amphisphaeriales</taxon>
        <taxon>Sporocadaceae</taxon>
        <taxon>Truncatella</taxon>
    </lineage>
</organism>
<comment type="similarity">
    <text evidence="1">Belongs to the REXO1/REXO3 family.</text>
</comment>
<feature type="compositionally biased region" description="Polar residues" evidence="5">
    <location>
        <begin position="122"/>
        <end position="144"/>
    </location>
</feature>
<evidence type="ECO:0000256" key="5">
    <source>
        <dbReference type="SAM" id="MobiDB-lite"/>
    </source>
</evidence>
<evidence type="ECO:0000259" key="6">
    <source>
        <dbReference type="SMART" id="SM00479"/>
    </source>
</evidence>
<dbReference type="InterPro" id="IPR036397">
    <property type="entry name" value="RNaseH_sf"/>
</dbReference>
<dbReference type="GO" id="GO:0005634">
    <property type="term" value="C:nucleus"/>
    <property type="evidence" value="ECO:0007669"/>
    <property type="project" value="TreeGrafter"/>
</dbReference>
<dbReference type="CDD" id="cd06145">
    <property type="entry name" value="REX1_like"/>
    <property type="match status" value="1"/>
</dbReference>
<feature type="domain" description="Exonuclease" evidence="6">
    <location>
        <begin position="429"/>
        <end position="623"/>
    </location>
</feature>
<feature type="region of interest" description="Disordered" evidence="5">
    <location>
        <begin position="31"/>
        <end position="59"/>
    </location>
</feature>